<evidence type="ECO:0000256" key="1">
    <source>
        <dbReference type="SAM" id="MobiDB-lite"/>
    </source>
</evidence>
<evidence type="ECO:0008006" key="4">
    <source>
        <dbReference type="Google" id="ProtNLM"/>
    </source>
</evidence>
<gene>
    <name evidence="2" type="ORF">Pan181_53740</name>
</gene>
<dbReference type="KEGG" id="amuc:Pan181_53740"/>
<name>A0A518AWM6_9BACT</name>
<dbReference type="AlphaFoldDB" id="A0A518AWM6"/>
<sequence length="1052" mass="115702">MLSRIIHSTIALAVLVVAYQVYAWTVVPWVEPEGVKRNAKAIDQATRDSSYDAFSRYHDLLAAYFPEGHWSLTKPSPKVLRIDSLMLVVKDYRRHDDGSIDLDECAILMMPKEWEFGSGAPRETVILEAPGGAHLQFDDDFQPAQGKAGRIVYGRFPGQITIRSDMDLPGIEDDLLIQTSNLEMNDTRIQTEDEVMARIGPNIGRGRSMMIRLLRDQHIKHGPSIVGIKSLEVFKNVKLELDPGEVDLFDDAQPEINPDDRTVYSSGGSAAVRLTSSTQPESHFKANVEVTCEGRFYFDLLNYIATLDRKVVVKRLRPVGAYDQIACDELSIKFSPVDDEGKPIAMEDPNVARRQREALGQFKPVSLTATGFPVRAQSQVEQAEARANRVFIHLLDRRIVLDEGREVMLKHGGSEIHAPYIEYQMPADDSPSPLGELRVAGPGWLRAVPDVARADRVIDITWKEGEGTQVPLQLTRRNEQPILLLSGYPVIDAHRLGKIAAQRMELTLREVPADGEQGAAIELDNSPNKLAVFPERLLASGNVVFDSTKLSGSTHQLQGDFAAWQASAANTPTNRLTSSADREEDPNKPTSKYDLAANQIQLDLALTGKSAEPTAVSCEGSVVFRETQTAKPDEQPVEVRGTRLTVDQLDQEAKITVFGRHDPQLGTPGTATISARGLTLAAEQIHADQQTGRFWINGPGVATMNVNGEAFGEPAGTTTPVTLTWQTKLDAAGRRIVATGRILAESQQGWVQADTAVALLTAPLKFGKESAAGKIDVAQVALEGNVLGDHRGIDENGPNSHESFQLKTLTYDRLTGNVQGTGPGSLRSIRLSDGSMNFADLANTTTPQRPTSTTPTKKELRFLRVDFADGLTGNVEQRVVRFHGRVKSVYGPVKGWQEELPLHAPDRLPFDTVTLACETLEVNEDPVARRLMSKESKLGPLEIRALYNVEIEGRSEKNGMFQAQASSASYSQYKDLFLLKGDGQQDAVIYHRDPQSGQYVTVPAGSIEYHRGTNHTKLEDVRSPIEFQQDTPQATVPRGTTPQTRPAIGPIR</sequence>
<feature type="compositionally biased region" description="Polar residues" evidence="1">
    <location>
        <begin position="1028"/>
        <end position="1044"/>
    </location>
</feature>
<dbReference type="RefSeq" id="WP_145251830.1">
    <property type="nucleotide sequence ID" value="NZ_CP036278.1"/>
</dbReference>
<protein>
    <recommendedName>
        <fullName evidence="4">OstA-like protein</fullName>
    </recommendedName>
</protein>
<dbReference type="Proteomes" id="UP000315750">
    <property type="component" value="Chromosome"/>
</dbReference>
<dbReference type="OrthoDB" id="208320at2"/>
<evidence type="ECO:0000313" key="3">
    <source>
        <dbReference type="Proteomes" id="UP000315750"/>
    </source>
</evidence>
<dbReference type="EMBL" id="CP036278">
    <property type="protein sequence ID" value="QDU59133.1"/>
    <property type="molecule type" value="Genomic_DNA"/>
</dbReference>
<feature type="region of interest" description="Disordered" evidence="1">
    <location>
        <begin position="1028"/>
        <end position="1052"/>
    </location>
</feature>
<accession>A0A518AWM6</accession>
<evidence type="ECO:0000313" key="2">
    <source>
        <dbReference type="EMBL" id="QDU59133.1"/>
    </source>
</evidence>
<feature type="compositionally biased region" description="Polar residues" evidence="1">
    <location>
        <begin position="569"/>
        <end position="579"/>
    </location>
</feature>
<reference evidence="2 3" key="1">
    <citation type="submission" date="2019-02" db="EMBL/GenBank/DDBJ databases">
        <title>Deep-cultivation of Planctomycetes and their phenomic and genomic characterization uncovers novel biology.</title>
        <authorList>
            <person name="Wiegand S."/>
            <person name="Jogler M."/>
            <person name="Boedeker C."/>
            <person name="Pinto D."/>
            <person name="Vollmers J."/>
            <person name="Rivas-Marin E."/>
            <person name="Kohn T."/>
            <person name="Peeters S.H."/>
            <person name="Heuer A."/>
            <person name="Rast P."/>
            <person name="Oberbeckmann S."/>
            <person name="Bunk B."/>
            <person name="Jeske O."/>
            <person name="Meyerdierks A."/>
            <person name="Storesund J.E."/>
            <person name="Kallscheuer N."/>
            <person name="Luecker S."/>
            <person name="Lage O.M."/>
            <person name="Pohl T."/>
            <person name="Merkel B.J."/>
            <person name="Hornburger P."/>
            <person name="Mueller R.-W."/>
            <person name="Bruemmer F."/>
            <person name="Labrenz M."/>
            <person name="Spormann A.M."/>
            <person name="Op den Camp H."/>
            <person name="Overmann J."/>
            <person name="Amann R."/>
            <person name="Jetten M.S.M."/>
            <person name="Mascher T."/>
            <person name="Medema M.H."/>
            <person name="Devos D.P."/>
            <person name="Kaster A.-K."/>
            <person name="Ovreas L."/>
            <person name="Rohde M."/>
            <person name="Galperin M.Y."/>
            <person name="Jogler C."/>
        </authorList>
    </citation>
    <scope>NUCLEOTIDE SEQUENCE [LARGE SCALE GENOMIC DNA]</scope>
    <source>
        <strain evidence="2 3">Pan181</strain>
    </source>
</reference>
<feature type="region of interest" description="Disordered" evidence="1">
    <location>
        <begin position="569"/>
        <end position="591"/>
    </location>
</feature>
<organism evidence="2 3">
    <name type="scientific">Aeoliella mucimassa</name>
    <dbReference type="NCBI Taxonomy" id="2527972"/>
    <lineage>
        <taxon>Bacteria</taxon>
        <taxon>Pseudomonadati</taxon>
        <taxon>Planctomycetota</taxon>
        <taxon>Planctomycetia</taxon>
        <taxon>Pirellulales</taxon>
        <taxon>Lacipirellulaceae</taxon>
        <taxon>Aeoliella</taxon>
    </lineage>
</organism>
<proteinExistence type="predicted"/>
<keyword evidence="3" id="KW-1185">Reference proteome</keyword>